<dbReference type="Pfam" id="PF05600">
    <property type="entry name" value="CDK5RAP3"/>
    <property type="match status" value="1"/>
</dbReference>
<reference evidence="2" key="1">
    <citation type="journal article" date="2024" name="Gigascience">
        <title>Chromosome-level genome of the poultry shaft louse Menopon gallinae provides insight into the host-switching and adaptive evolution of parasitic lice.</title>
        <authorList>
            <person name="Xu Y."/>
            <person name="Ma L."/>
            <person name="Liu S."/>
            <person name="Liang Y."/>
            <person name="Liu Q."/>
            <person name="He Z."/>
            <person name="Tian L."/>
            <person name="Duan Y."/>
            <person name="Cai W."/>
            <person name="Li H."/>
            <person name="Song F."/>
        </authorList>
    </citation>
    <scope>NUCLEOTIDE SEQUENCE</scope>
    <source>
        <strain evidence="2">Cailab_2023a</strain>
    </source>
</reference>
<name>A0AAW2I8N3_9NEOP</name>
<gene>
    <name evidence="2" type="ORF">PYX00_004957</name>
</gene>
<accession>A0AAW2I8N3</accession>
<comment type="caution">
    <text evidence="2">The sequence shown here is derived from an EMBL/GenBank/DDBJ whole genome shotgun (WGS) entry which is preliminary data.</text>
</comment>
<dbReference type="PANTHER" id="PTHR14894">
    <property type="entry name" value="CDK5 REGULATORY SUBUNIT-ASSOCIATED PROTEIN 3"/>
    <property type="match status" value="1"/>
</dbReference>
<protein>
    <recommendedName>
        <fullName evidence="3">CDK5 regulatory subunit-associated protein 3</fullName>
    </recommendedName>
</protein>
<evidence type="ECO:0000313" key="2">
    <source>
        <dbReference type="EMBL" id="KAL0277795.1"/>
    </source>
</evidence>
<dbReference type="InterPro" id="IPR008491">
    <property type="entry name" value="CDK5RAP3"/>
</dbReference>
<evidence type="ECO:0000256" key="1">
    <source>
        <dbReference type="ARBA" id="ARBA00007478"/>
    </source>
</evidence>
<comment type="similarity">
    <text evidence="1">Belongs to the CDK5RAP3 family.</text>
</comment>
<dbReference type="AlphaFoldDB" id="A0AAW2I8N3"/>
<dbReference type="GO" id="GO:0007346">
    <property type="term" value="P:regulation of mitotic cell cycle"/>
    <property type="evidence" value="ECO:0007669"/>
    <property type="project" value="TreeGrafter"/>
</dbReference>
<sequence length="471" mass="54597">MDESDIPIDIHTSKLLDWLISRRHVQKDWQTKVVKIREKINEAIKDMPENDEITSLLSGSYINYFHCLQLVEILKKTEANTKNLFGQYSSKRMKDWFEIIKMYTKDNIYLAEVASLLLRNVNYEVPALKKQIAKTIHNRNEYERKEADYEKLAEINRREFIQSCKSLGIKGEKIKKELLEKAIDFPQMNTNLAENIKSLQTGMEFYQKAVNALLGNEEQSLKMLQYVIDKGDTTVYEWKYNKHPTSIEKNQILLQEDNNTNDMDTIDFGIDDINLDVDADIDWGISTDESETITTQVDNTVAKGEEALTILGSPTTRNSLINDILELEAFLRVRLYEMNQESENFSSICPEVLQTYGSKSLQEMLTYVESVLDQLKNPTSLHYLNITTNPRYVHQLAEKLEHKANTIEKMLASKEFVKRQQVEVIKETEALNPKLDLLIQRTKELQELIEQEISKKYNGRPVNLIAGANLL</sequence>
<organism evidence="2">
    <name type="scientific">Menopon gallinae</name>
    <name type="common">poultry shaft louse</name>
    <dbReference type="NCBI Taxonomy" id="328185"/>
    <lineage>
        <taxon>Eukaryota</taxon>
        <taxon>Metazoa</taxon>
        <taxon>Ecdysozoa</taxon>
        <taxon>Arthropoda</taxon>
        <taxon>Hexapoda</taxon>
        <taxon>Insecta</taxon>
        <taxon>Pterygota</taxon>
        <taxon>Neoptera</taxon>
        <taxon>Paraneoptera</taxon>
        <taxon>Psocodea</taxon>
        <taxon>Troctomorpha</taxon>
        <taxon>Phthiraptera</taxon>
        <taxon>Amblycera</taxon>
        <taxon>Menoponidae</taxon>
        <taxon>Menopon</taxon>
    </lineage>
</organism>
<evidence type="ECO:0008006" key="3">
    <source>
        <dbReference type="Google" id="ProtNLM"/>
    </source>
</evidence>
<dbReference type="PANTHER" id="PTHR14894:SF0">
    <property type="entry name" value="CDK5 REGULATORY SUBUNIT-ASSOCIATED PROTEIN 3"/>
    <property type="match status" value="1"/>
</dbReference>
<proteinExistence type="inferred from homology"/>
<dbReference type="GO" id="GO:0012505">
    <property type="term" value="C:endomembrane system"/>
    <property type="evidence" value="ECO:0007669"/>
    <property type="project" value="TreeGrafter"/>
</dbReference>
<dbReference type="EMBL" id="JARGDH010000002">
    <property type="protein sequence ID" value="KAL0277795.1"/>
    <property type="molecule type" value="Genomic_DNA"/>
</dbReference>